<evidence type="ECO:0008006" key="5">
    <source>
        <dbReference type="Google" id="ProtNLM"/>
    </source>
</evidence>
<feature type="compositionally biased region" description="Acidic residues" evidence="1">
    <location>
        <begin position="150"/>
        <end position="172"/>
    </location>
</feature>
<evidence type="ECO:0000313" key="4">
    <source>
        <dbReference type="Proteomes" id="UP000237968"/>
    </source>
</evidence>
<accession>A0A2S9YGP2</accession>
<name>A0A2S9YGP2_9BACT</name>
<feature type="signal peptide" evidence="2">
    <location>
        <begin position="1"/>
        <end position="18"/>
    </location>
</feature>
<keyword evidence="4" id="KW-1185">Reference proteome</keyword>
<feature type="region of interest" description="Disordered" evidence="1">
    <location>
        <begin position="145"/>
        <end position="172"/>
    </location>
</feature>
<keyword evidence="2" id="KW-0732">Signal</keyword>
<dbReference type="EMBL" id="PVNK01000055">
    <property type="protein sequence ID" value="PRQ04212.1"/>
    <property type="molecule type" value="Genomic_DNA"/>
</dbReference>
<protein>
    <recommendedName>
        <fullName evidence="5">Lipoprotein</fullName>
    </recommendedName>
</protein>
<gene>
    <name evidence="3" type="ORF">ENSA5_09960</name>
</gene>
<proteinExistence type="predicted"/>
<dbReference type="PROSITE" id="PS51257">
    <property type="entry name" value="PROKAR_LIPOPROTEIN"/>
    <property type="match status" value="1"/>
</dbReference>
<evidence type="ECO:0000256" key="1">
    <source>
        <dbReference type="SAM" id="MobiDB-lite"/>
    </source>
</evidence>
<sequence>MKTLRATLRLGLAVTVLAATGCGDIVEPIFDVRDEADGRRPALGSDSCASTGDLNVTSDQVIYAVHALPEQLDGSPAELELTVSTACAELTKTATHDEDGLALVPIALPKGAECGAVVTASIANASERCVLRGVLEGAGCSVDCGSAEAGDTETGDDSTETETGDDSTDSTG</sequence>
<dbReference type="RefSeq" id="WP_146155342.1">
    <property type="nucleotide sequence ID" value="NZ_PVNK01000055.1"/>
</dbReference>
<dbReference type="Proteomes" id="UP000237968">
    <property type="component" value="Unassembled WGS sequence"/>
</dbReference>
<evidence type="ECO:0000256" key="2">
    <source>
        <dbReference type="SAM" id="SignalP"/>
    </source>
</evidence>
<dbReference type="AlphaFoldDB" id="A0A2S9YGP2"/>
<evidence type="ECO:0000313" key="3">
    <source>
        <dbReference type="EMBL" id="PRQ04212.1"/>
    </source>
</evidence>
<comment type="caution">
    <text evidence="3">The sequence shown here is derived from an EMBL/GenBank/DDBJ whole genome shotgun (WGS) entry which is preliminary data.</text>
</comment>
<reference evidence="3 4" key="1">
    <citation type="submission" date="2018-03" db="EMBL/GenBank/DDBJ databases">
        <title>Draft Genome Sequences of the Obligatory Marine Myxobacteria Enhygromyxa salina SWB005.</title>
        <authorList>
            <person name="Poehlein A."/>
            <person name="Moghaddam J.A."/>
            <person name="Harms H."/>
            <person name="Alanjari M."/>
            <person name="Koenig G.M."/>
            <person name="Daniel R."/>
            <person name="Schaeberle T.F."/>
        </authorList>
    </citation>
    <scope>NUCLEOTIDE SEQUENCE [LARGE SCALE GENOMIC DNA]</scope>
    <source>
        <strain evidence="3 4">SWB005</strain>
    </source>
</reference>
<organism evidence="3 4">
    <name type="scientific">Enhygromyxa salina</name>
    <dbReference type="NCBI Taxonomy" id="215803"/>
    <lineage>
        <taxon>Bacteria</taxon>
        <taxon>Pseudomonadati</taxon>
        <taxon>Myxococcota</taxon>
        <taxon>Polyangia</taxon>
        <taxon>Nannocystales</taxon>
        <taxon>Nannocystaceae</taxon>
        <taxon>Enhygromyxa</taxon>
    </lineage>
</organism>
<feature type="chain" id="PRO_5015573420" description="Lipoprotein" evidence="2">
    <location>
        <begin position="19"/>
        <end position="172"/>
    </location>
</feature>